<evidence type="ECO:0000259" key="3">
    <source>
        <dbReference type="Pfam" id="PF14309"/>
    </source>
</evidence>
<keyword evidence="5" id="KW-1185">Reference proteome</keyword>
<dbReference type="InterPro" id="IPR044257">
    <property type="entry name" value="TRM32-like"/>
</dbReference>
<evidence type="ECO:0000313" key="5">
    <source>
        <dbReference type="Proteomes" id="UP000006038"/>
    </source>
</evidence>
<protein>
    <recommendedName>
        <fullName evidence="6">DUF4378 domain-containing protein</fullName>
    </recommendedName>
</protein>
<dbReference type="InterPro" id="IPR022212">
    <property type="entry name" value="DUF3741"/>
</dbReference>
<feature type="compositionally biased region" description="Polar residues" evidence="1">
    <location>
        <begin position="317"/>
        <end position="334"/>
    </location>
</feature>
<dbReference type="HOGENOM" id="CLU_318418_0_0_1"/>
<feature type="compositionally biased region" description="Basic and acidic residues" evidence="1">
    <location>
        <begin position="274"/>
        <end position="289"/>
    </location>
</feature>
<gene>
    <name evidence="4" type="primary">LOC102702236</name>
</gene>
<feature type="region of interest" description="Disordered" evidence="1">
    <location>
        <begin position="39"/>
        <end position="70"/>
    </location>
</feature>
<evidence type="ECO:0000313" key="4">
    <source>
        <dbReference type="EnsemblPlants" id="OB12G23220.1"/>
    </source>
</evidence>
<feature type="domain" description="DUF4378" evidence="3">
    <location>
        <begin position="690"/>
        <end position="847"/>
    </location>
</feature>
<feature type="region of interest" description="Disordered" evidence="1">
    <location>
        <begin position="248"/>
        <end position="334"/>
    </location>
</feature>
<evidence type="ECO:0008006" key="6">
    <source>
        <dbReference type="Google" id="ProtNLM"/>
    </source>
</evidence>
<feature type="region of interest" description="Disordered" evidence="1">
    <location>
        <begin position="413"/>
        <end position="443"/>
    </location>
</feature>
<feature type="compositionally biased region" description="Basic and acidic residues" evidence="1">
    <location>
        <begin position="197"/>
        <end position="207"/>
    </location>
</feature>
<dbReference type="eggNOG" id="ENOG502QQYR">
    <property type="taxonomic scope" value="Eukaryota"/>
</dbReference>
<feature type="domain" description="DUF3741" evidence="2">
    <location>
        <begin position="198"/>
        <end position="236"/>
    </location>
</feature>
<dbReference type="GeneID" id="102702236"/>
<dbReference type="Pfam" id="PF12552">
    <property type="entry name" value="DUF3741"/>
    <property type="match status" value="1"/>
</dbReference>
<reference evidence="4" key="1">
    <citation type="journal article" date="2013" name="Nat. Commun.">
        <title>Whole-genome sequencing of Oryza brachyantha reveals mechanisms underlying Oryza genome evolution.</title>
        <authorList>
            <person name="Chen J."/>
            <person name="Huang Q."/>
            <person name="Gao D."/>
            <person name="Wang J."/>
            <person name="Lang Y."/>
            <person name="Liu T."/>
            <person name="Li B."/>
            <person name="Bai Z."/>
            <person name="Luis Goicoechea J."/>
            <person name="Liang C."/>
            <person name="Chen C."/>
            <person name="Zhang W."/>
            <person name="Sun S."/>
            <person name="Liao Y."/>
            <person name="Zhang X."/>
            <person name="Yang L."/>
            <person name="Song C."/>
            <person name="Wang M."/>
            <person name="Shi J."/>
            <person name="Liu G."/>
            <person name="Liu J."/>
            <person name="Zhou H."/>
            <person name="Zhou W."/>
            <person name="Yu Q."/>
            <person name="An N."/>
            <person name="Chen Y."/>
            <person name="Cai Q."/>
            <person name="Wang B."/>
            <person name="Liu B."/>
            <person name="Min J."/>
            <person name="Huang Y."/>
            <person name="Wu H."/>
            <person name="Li Z."/>
            <person name="Zhang Y."/>
            <person name="Yin Y."/>
            <person name="Song W."/>
            <person name="Jiang J."/>
            <person name="Jackson S.A."/>
            <person name="Wing R.A."/>
            <person name="Wang J."/>
            <person name="Chen M."/>
        </authorList>
    </citation>
    <scope>NUCLEOTIDE SEQUENCE [LARGE SCALE GENOMIC DNA]</scope>
    <source>
        <strain evidence="4">cv. IRGC 101232</strain>
    </source>
</reference>
<dbReference type="Pfam" id="PF14309">
    <property type="entry name" value="DUF4378"/>
    <property type="match status" value="1"/>
</dbReference>
<dbReference type="EnsemblPlants" id="OB12G23220.1">
    <property type="protein sequence ID" value="OB12G23220.1"/>
    <property type="gene ID" value="OB12G23220"/>
</dbReference>
<dbReference type="RefSeq" id="XP_006664119.1">
    <property type="nucleotide sequence ID" value="XM_006664056.2"/>
</dbReference>
<accession>J3NEB4</accession>
<evidence type="ECO:0000259" key="2">
    <source>
        <dbReference type="Pfam" id="PF12552"/>
    </source>
</evidence>
<organism evidence="4">
    <name type="scientific">Oryza brachyantha</name>
    <name type="common">malo sina</name>
    <dbReference type="NCBI Taxonomy" id="4533"/>
    <lineage>
        <taxon>Eukaryota</taxon>
        <taxon>Viridiplantae</taxon>
        <taxon>Streptophyta</taxon>
        <taxon>Embryophyta</taxon>
        <taxon>Tracheophyta</taxon>
        <taxon>Spermatophyta</taxon>
        <taxon>Magnoliopsida</taxon>
        <taxon>Liliopsida</taxon>
        <taxon>Poales</taxon>
        <taxon>Poaceae</taxon>
        <taxon>BOP clade</taxon>
        <taxon>Oryzoideae</taxon>
        <taxon>Oryzeae</taxon>
        <taxon>Oryzinae</taxon>
        <taxon>Oryza</taxon>
    </lineage>
</organism>
<dbReference type="RefSeq" id="XP_015698424.1">
    <property type="nucleotide sequence ID" value="XM_015842938.1"/>
</dbReference>
<dbReference type="STRING" id="4533.J3NEB4"/>
<feature type="region of interest" description="Disordered" evidence="1">
    <location>
        <begin position="91"/>
        <end position="114"/>
    </location>
</feature>
<dbReference type="Proteomes" id="UP000006038">
    <property type="component" value="Chromosome 12"/>
</dbReference>
<feature type="region of interest" description="Disordered" evidence="1">
    <location>
        <begin position="144"/>
        <end position="207"/>
    </location>
</feature>
<dbReference type="Gramene" id="OB12G23220.1">
    <property type="protein sequence ID" value="OB12G23220.1"/>
    <property type="gene ID" value="OB12G23220"/>
</dbReference>
<dbReference type="AlphaFoldDB" id="J3NEB4"/>
<name>J3NEB4_ORYBR</name>
<dbReference type="KEGG" id="obr:102702236"/>
<dbReference type="OMA" id="GQKMAGF"/>
<dbReference type="PANTHER" id="PTHR47071">
    <property type="entry name" value="PROTEIN TRM32"/>
    <property type="match status" value="1"/>
</dbReference>
<proteinExistence type="predicted"/>
<feature type="compositionally biased region" description="Low complexity" evidence="1">
    <location>
        <begin position="101"/>
        <end position="114"/>
    </location>
</feature>
<dbReference type="InterPro" id="IPR025486">
    <property type="entry name" value="DUF4378"/>
</dbReference>
<reference evidence="4" key="2">
    <citation type="submission" date="2013-04" db="UniProtKB">
        <authorList>
            <consortium name="EnsemblPlants"/>
        </authorList>
    </citation>
    <scope>IDENTIFICATION</scope>
</reference>
<evidence type="ECO:0000256" key="1">
    <source>
        <dbReference type="SAM" id="MobiDB-lite"/>
    </source>
</evidence>
<sequence>MAEGKRFDKQSPGCLEGLFNFLALNQRLQMPKMIAYRKHNEGSSNTLRVKVPKPKNRSEKDESVLNGANNASPTAKVGTFIWRTLMFKKRTLRKDQKKSESPASSPSSSRLMRSQSIHHSKCFNYVVPDELASHYHSMIESSSNEVGSCHSAPPLLQDSPKGPIVQEPCRSSSSKHSLHAEAPCETVPLSSNDETEASSKQKSRDAASHHSKEFMDFLELFNAHRELFLKILHDPSLLAPLENQDQEASSSGAVPLNKAELFSRPGGSSGKRNPIFDRNDSENNRKSEIQKSPSRSKSDIETAKVIGTRMPGGVDGSSISLTESKSLRKSGSTSNRFKAIRKKIKDAVKENRKEIARITKDGVFHKLPYGQKVAGFMKSPSTEKYVQEDKRMRRSYSIAESIDKYSTLYESISKDSKISPERPSTAFEGDASSKDKKPPLPMKRITSLPEMRLYSPQREVLPEVSDSQIVATVYNLESGCFSSHQTDSFSICTEGNFYPDDITERAGDIYSEHNYGESALLGSLEEDLRSMLRSPSLPSFAQSFSHRRINSLPSFDRSFFQDRVTSFTEHSVADSEPTFENMQLEDDDWLVKPPHPPGPYASSLKDDEWLVRPLQSSGVNTADHEDEEWLVSTTQLSGGNAADFEDEEWLVKPVQPSNTDALNSEFQFIHEFAEDLGSLHIYVNDKNEADFQYVKDILKKSGFGCGEADWYAANQPVSPVIFEEAEFSCQEIDMANDEPHSVVRRMLLFDLINEVLMGIYDSSLVTGPWHSRFDSRTRPIPMGSHVLEEVWANVSSYLSLQWKPGLTVEDIVAHDVMMKDSWMNLVYDAECLALDLEDMVVDDLLDDIVLQIVLISIDA</sequence>
<dbReference type="OrthoDB" id="758104at2759"/>
<dbReference type="PANTHER" id="PTHR47071:SF9">
    <property type="entry name" value="TRM32-LIKE PROTEIN (DUF3741)"/>
    <property type="match status" value="1"/>
</dbReference>